<keyword evidence="1" id="KW-0732">Signal</keyword>
<evidence type="ECO:0000256" key="1">
    <source>
        <dbReference type="SAM" id="SignalP"/>
    </source>
</evidence>
<protein>
    <recommendedName>
        <fullName evidence="4">Secreted protein</fullName>
    </recommendedName>
</protein>
<name>A0A0C9W7D3_9AGAM</name>
<dbReference type="HOGENOM" id="CLU_2483633_0_0_1"/>
<feature type="chain" id="PRO_5002205783" description="Secreted protein" evidence="1">
    <location>
        <begin position="23"/>
        <end position="87"/>
    </location>
</feature>
<evidence type="ECO:0000313" key="3">
    <source>
        <dbReference type="Proteomes" id="UP000053820"/>
    </source>
</evidence>
<reference evidence="2 3" key="1">
    <citation type="submission" date="2014-04" db="EMBL/GenBank/DDBJ databases">
        <title>Evolutionary Origins and Diversification of the Mycorrhizal Mutualists.</title>
        <authorList>
            <consortium name="DOE Joint Genome Institute"/>
            <consortium name="Mycorrhizal Genomics Consortium"/>
            <person name="Kohler A."/>
            <person name="Kuo A."/>
            <person name="Nagy L.G."/>
            <person name="Floudas D."/>
            <person name="Copeland A."/>
            <person name="Barry K.W."/>
            <person name="Cichocki N."/>
            <person name="Veneault-Fourrey C."/>
            <person name="LaButti K."/>
            <person name="Lindquist E.A."/>
            <person name="Lipzen A."/>
            <person name="Lundell T."/>
            <person name="Morin E."/>
            <person name="Murat C."/>
            <person name="Riley R."/>
            <person name="Ohm R."/>
            <person name="Sun H."/>
            <person name="Tunlid A."/>
            <person name="Henrissat B."/>
            <person name="Grigoriev I.V."/>
            <person name="Hibbett D.S."/>
            <person name="Martin F."/>
        </authorList>
    </citation>
    <scope>NUCLEOTIDE SEQUENCE [LARGE SCALE GENOMIC DNA]</scope>
    <source>
        <strain evidence="2 3">MD-312</strain>
    </source>
</reference>
<feature type="signal peptide" evidence="1">
    <location>
        <begin position="1"/>
        <end position="22"/>
    </location>
</feature>
<evidence type="ECO:0000313" key="2">
    <source>
        <dbReference type="EMBL" id="KIJ58756.1"/>
    </source>
</evidence>
<organism evidence="2 3">
    <name type="scientific">Hydnomerulius pinastri MD-312</name>
    <dbReference type="NCBI Taxonomy" id="994086"/>
    <lineage>
        <taxon>Eukaryota</taxon>
        <taxon>Fungi</taxon>
        <taxon>Dikarya</taxon>
        <taxon>Basidiomycota</taxon>
        <taxon>Agaricomycotina</taxon>
        <taxon>Agaricomycetes</taxon>
        <taxon>Agaricomycetidae</taxon>
        <taxon>Boletales</taxon>
        <taxon>Boletales incertae sedis</taxon>
        <taxon>Leucogyrophana</taxon>
    </lineage>
</organism>
<sequence length="87" mass="9567">MAACAPSSIHATFLIVVRLLIANDQQLPTLGLTGPYDGNEGDQNVEVQGTFGLEFSFWLIVYDEQGPPRSHVRRAAQRSASFPHVKQ</sequence>
<keyword evidence="3" id="KW-1185">Reference proteome</keyword>
<dbReference type="Proteomes" id="UP000053820">
    <property type="component" value="Unassembled WGS sequence"/>
</dbReference>
<gene>
    <name evidence="2" type="ORF">HYDPIDRAFT_44364</name>
</gene>
<proteinExistence type="predicted"/>
<dbReference type="EMBL" id="KN839912">
    <property type="protein sequence ID" value="KIJ58756.1"/>
    <property type="molecule type" value="Genomic_DNA"/>
</dbReference>
<dbReference type="AlphaFoldDB" id="A0A0C9W7D3"/>
<evidence type="ECO:0008006" key="4">
    <source>
        <dbReference type="Google" id="ProtNLM"/>
    </source>
</evidence>
<accession>A0A0C9W7D3</accession>